<dbReference type="Pfam" id="PF07859">
    <property type="entry name" value="Abhydrolase_3"/>
    <property type="match status" value="1"/>
</dbReference>
<evidence type="ECO:0000256" key="3">
    <source>
        <dbReference type="SAM" id="SignalP"/>
    </source>
</evidence>
<reference evidence="5 6" key="1">
    <citation type="submission" date="2024-04" db="EMBL/GenBank/DDBJ databases">
        <title>Luteolibacter sp. isolated from soil.</title>
        <authorList>
            <person name="An J."/>
        </authorList>
    </citation>
    <scope>NUCLEOTIDE SEQUENCE [LARGE SCALE GENOMIC DNA]</scope>
    <source>
        <strain evidence="5 6">Y139</strain>
    </source>
</reference>
<dbReference type="PANTHER" id="PTHR48081:SF30">
    <property type="entry name" value="ACETYL-HYDROLASE LIPR-RELATED"/>
    <property type="match status" value="1"/>
</dbReference>
<feature type="domain" description="Alpha/beta hydrolase fold-3" evidence="4">
    <location>
        <begin position="55"/>
        <end position="246"/>
    </location>
</feature>
<evidence type="ECO:0000313" key="6">
    <source>
        <dbReference type="Proteomes" id="UP001371305"/>
    </source>
</evidence>
<comment type="caution">
    <text evidence="5">The sequence shown here is derived from an EMBL/GenBank/DDBJ whole genome shotgun (WGS) entry which is preliminary data.</text>
</comment>
<feature type="signal peptide" evidence="3">
    <location>
        <begin position="1"/>
        <end position="21"/>
    </location>
</feature>
<dbReference type="InterPro" id="IPR013094">
    <property type="entry name" value="AB_hydrolase_3"/>
</dbReference>
<name>A0ABU9B096_9BACT</name>
<dbReference type="InterPro" id="IPR029058">
    <property type="entry name" value="AB_hydrolase_fold"/>
</dbReference>
<gene>
    <name evidence="5" type="ORF">WKV53_23205</name>
</gene>
<dbReference type="RefSeq" id="WP_341407206.1">
    <property type="nucleotide sequence ID" value="NZ_JBBUKT010000011.1"/>
</dbReference>
<proteinExistence type="inferred from homology"/>
<protein>
    <submittedName>
        <fullName evidence="5">Alpha/beta hydrolase</fullName>
    </submittedName>
</protein>
<evidence type="ECO:0000313" key="5">
    <source>
        <dbReference type="EMBL" id="MEK7953442.1"/>
    </source>
</evidence>
<evidence type="ECO:0000259" key="4">
    <source>
        <dbReference type="Pfam" id="PF07859"/>
    </source>
</evidence>
<evidence type="ECO:0000256" key="1">
    <source>
        <dbReference type="ARBA" id="ARBA00010515"/>
    </source>
</evidence>
<dbReference type="EMBL" id="JBBUKT010000011">
    <property type="protein sequence ID" value="MEK7953442.1"/>
    <property type="molecule type" value="Genomic_DNA"/>
</dbReference>
<accession>A0ABU9B096</accession>
<comment type="similarity">
    <text evidence="1">Belongs to the 'GDXG' lipolytic enzyme family.</text>
</comment>
<organism evidence="5 6">
    <name type="scientific">Luteolibacter soli</name>
    <dbReference type="NCBI Taxonomy" id="3135280"/>
    <lineage>
        <taxon>Bacteria</taxon>
        <taxon>Pseudomonadati</taxon>
        <taxon>Verrucomicrobiota</taxon>
        <taxon>Verrucomicrobiia</taxon>
        <taxon>Verrucomicrobiales</taxon>
        <taxon>Verrucomicrobiaceae</taxon>
        <taxon>Luteolibacter</taxon>
    </lineage>
</organism>
<sequence>MNAIRPFFAALLLLTAAKAETAPERVVYKTIGTRELTLEVDRPAAWTAADKRPAIVFFFGGGWTSGKPEQFQPQAEHFAKRGLVCFRADYRVKSRDGVLPSACVEDALDAMRWVRSHAAEWSIDPGKIIAAGGSAGGHLAACTFLVNGGDAAVSPKPNALLLYNPVVDLTELGSTSDNGLTRGLEEAEARRISPALLDIKTLPPTLVMVGTKDRFHPQIRSFVDKSVAAGAKVEIFEAEGQPHGFFNKAPWQEKTTAQADAFLVRLGYLEKPSEPSAARPDESPSGKRD</sequence>
<feature type="chain" id="PRO_5045334098" evidence="3">
    <location>
        <begin position="22"/>
        <end position="289"/>
    </location>
</feature>
<dbReference type="SUPFAM" id="SSF53474">
    <property type="entry name" value="alpha/beta-Hydrolases"/>
    <property type="match status" value="1"/>
</dbReference>
<dbReference type="InterPro" id="IPR050300">
    <property type="entry name" value="GDXG_lipolytic_enzyme"/>
</dbReference>
<keyword evidence="2 5" id="KW-0378">Hydrolase</keyword>
<evidence type="ECO:0000256" key="2">
    <source>
        <dbReference type="ARBA" id="ARBA00022801"/>
    </source>
</evidence>
<dbReference type="Proteomes" id="UP001371305">
    <property type="component" value="Unassembled WGS sequence"/>
</dbReference>
<keyword evidence="3" id="KW-0732">Signal</keyword>
<dbReference type="Gene3D" id="3.40.50.1820">
    <property type="entry name" value="alpha/beta hydrolase"/>
    <property type="match status" value="1"/>
</dbReference>
<keyword evidence="6" id="KW-1185">Reference proteome</keyword>
<dbReference type="PANTHER" id="PTHR48081">
    <property type="entry name" value="AB HYDROLASE SUPERFAMILY PROTEIN C4A8.06C"/>
    <property type="match status" value="1"/>
</dbReference>
<dbReference type="GO" id="GO:0016787">
    <property type="term" value="F:hydrolase activity"/>
    <property type="evidence" value="ECO:0007669"/>
    <property type="project" value="UniProtKB-KW"/>
</dbReference>